<dbReference type="Pfam" id="PF00591">
    <property type="entry name" value="Glycos_transf_3"/>
    <property type="match status" value="1"/>
</dbReference>
<comment type="subunit">
    <text evidence="5">Homodimer.</text>
</comment>
<dbReference type="GO" id="GO:0004048">
    <property type="term" value="F:anthranilate phosphoribosyltransferase activity"/>
    <property type="evidence" value="ECO:0007669"/>
    <property type="project" value="UniProtKB-UniRule"/>
</dbReference>
<keyword evidence="4 5" id="KW-0057">Aromatic amino acid biosynthesis</keyword>
<sequence length="356" mass="37145">MIDERTWPTVLTTLLEGDDLSVSQAEWAMSRFMTGEASGAQIGAFLVALRSKGVTVDEVIGFRDAILAEALPLDLPAMSLDIVGTGGDRFGTVNISTMASITAAAAGAPVVKHGNKAASSLSGSSDVLSALGIDLALDGPQLARSFGEAGIAFVHAARFLPGFRHVAEARKDLGIPTVFNFLGPLCNPVRPEASAVGVADIDRVPIFVGVFRLRGASALVFRGDDGLDELTTTGHSRLWEVSRGGLTEHDIDPRDLGLPRAEIGDLVGGTPDENAQVVHRVLAGERGPVRDIVLLNAAAGLVAFDLAQQPESAERALLDRLAEKLEVAAEAIDSGRASAKLTDWARATSVSSSAPV</sequence>
<feature type="binding site" evidence="5">
    <location>
        <begin position="112"/>
        <end position="120"/>
    </location>
    <ligand>
        <name>5-phospho-alpha-D-ribose 1-diphosphate</name>
        <dbReference type="ChEBI" id="CHEBI:58017"/>
    </ligand>
</feature>
<dbReference type="SUPFAM" id="SSF52418">
    <property type="entry name" value="Nucleoside phosphorylase/phosphoribosyltransferase catalytic domain"/>
    <property type="match status" value="1"/>
</dbReference>
<feature type="binding site" evidence="5">
    <location>
        <position position="229"/>
    </location>
    <ligand>
        <name>Mg(2+)</name>
        <dbReference type="ChEBI" id="CHEBI:18420"/>
        <label>1</label>
    </ligand>
</feature>
<evidence type="ECO:0000259" key="7">
    <source>
        <dbReference type="Pfam" id="PF02885"/>
    </source>
</evidence>
<dbReference type="OrthoDB" id="9806430at2"/>
<evidence type="ECO:0000313" key="8">
    <source>
        <dbReference type="EMBL" id="KTR86543.1"/>
    </source>
</evidence>
<keyword evidence="2 5" id="KW-0808">Transferase</keyword>
<evidence type="ECO:0000259" key="6">
    <source>
        <dbReference type="Pfam" id="PF00591"/>
    </source>
</evidence>
<comment type="function">
    <text evidence="5">Catalyzes the transfer of the phosphoribosyl group of 5-phosphorylribose-1-pyrophosphate (PRPP) to anthranilate to yield N-(5'-phosphoribosyl)-anthranilate (PRA).</text>
</comment>
<keyword evidence="9" id="KW-1185">Reference proteome</keyword>
<feature type="binding site" evidence="5">
    <location>
        <position position="124"/>
    </location>
    <ligand>
        <name>5-phospho-alpha-D-ribose 1-diphosphate</name>
        <dbReference type="ChEBI" id="CHEBI:58017"/>
    </ligand>
</feature>
<gene>
    <name evidence="5" type="primary">trpD</name>
    <name evidence="8" type="ORF">NS354_03830</name>
</gene>
<dbReference type="EC" id="2.4.2.18" evidence="5"/>
<feature type="binding site" evidence="5">
    <location>
        <position position="228"/>
    </location>
    <ligand>
        <name>Mg(2+)</name>
        <dbReference type="ChEBI" id="CHEBI:18420"/>
        <label>2</label>
    </ligand>
</feature>
<dbReference type="InterPro" id="IPR035902">
    <property type="entry name" value="Nuc_phospho_transferase"/>
</dbReference>
<dbReference type="SUPFAM" id="SSF47648">
    <property type="entry name" value="Nucleoside phosphorylase/phosphoribosyltransferase N-terminal domain"/>
    <property type="match status" value="1"/>
</dbReference>
<dbReference type="Gene3D" id="1.20.970.10">
    <property type="entry name" value="Transferase, Pyrimidine Nucleoside Phosphorylase, Chain C"/>
    <property type="match status" value="1"/>
</dbReference>
<dbReference type="GO" id="GO:0005829">
    <property type="term" value="C:cytosol"/>
    <property type="evidence" value="ECO:0007669"/>
    <property type="project" value="TreeGrafter"/>
</dbReference>
<dbReference type="EMBL" id="LDRK01000018">
    <property type="protein sequence ID" value="KTR86543.1"/>
    <property type="molecule type" value="Genomic_DNA"/>
</dbReference>
<dbReference type="GO" id="GO:0000287">
    <property type="term" value="F:magnesium ion binding"/>
    <property type="evidence" value="ECO:0007669"/>
    <property type="project" value="UniProtKB-UniRule"/>
</dbReference>
<evidence type="ECO:0000256" key="2">
    <source>
        <dbReference type="ARBA" id="ARBA00022679"/>
    </source>
</evidence>
<reference evidence="8 9" key="1">
    <citation type="journal article" date="2016" name="Front. Microbiol.">
        <title>Genomic Resource of Rice Seed Associated Bacteria.</title>
        <authorList>
            <person name="Midha S."/>
            <person name="Bansal K."/>
            <person name="Sharma S."/>
            <person name="Kumar N."/>
            <person name="Patil P.P."/>
            <person name="Chaudhry V."/>
            <person name="Patil P.B."/>
        </authorList>
    </citation>
    <scope>NUCLEOTIDE SEQUENCE [LARGE SCALE GENOMIC DNA]</scope>
    <source>
        <strain evidence="8 9">NS354</strain>
    </source>
</reference>
<dbReference type="Pfam" id="PF02885">
    <property type="entry name" value="Glycos_trans_3N"/>
    <property type="match status" value="1"/>
</dbReference>
<dbReference type="GO" id="GO:0000162">
    <property type="term" value="P:L-tryptophan biosynthetic process"/>
    <property type="evidence" value="ECO:0007669"/>
    <property type="project" value="UniProtKB-UniRule"/>
</dbReference>
<keyword evidence="5" id="KW-0479">Metal-binding</keyword>
<feature type="binding site" evidence="5">
    <location>
        <position position="92"/>
    </location>
    <ligand>
        <name>5-phospho-alpha-D-ribose 1-diphosphate</name>
        <dbReference type="ChEBI" id="CHEBI:58017"/>
    </ligand>
</feature>
<feature type="binding site" evidence="5">
    <location>
        <position position="84"/>
    </location>
    <ligand>
        <name>5-phospho-alpha-D-ribose 1-diphosphate</name>
        <dbReference type="ChEBI" id="CHEBI:58017"/>
    </ligand>
</feature>
<comment type="similarity">
    <text evidence="5">Belongs to the anthranilate phosphoribosyltransferase family.</text>
</comment>
<proteinExistence type="inferred from homology"/>
<dbReference type="UniPathway" id="UPA00035">
    <property type="reaction ID" value="UER00041"/>
</dbReference>
<dbReference type="PANTHER" id="PTHR43285">
    <property type="entry name" value="ANTHRANILATE PHOSPHORIBOSYLTRANSFERASE"/>
    <property type="match status" value="1"/>
</dbReference>
<dbReference type="Proteomes" id="UP000070810">
    <property type="component" value="Unassembled WGS sequence"/>
</dbReference>
<feature type="domain" description="Glycosyl transferase family 3" evidence="6">
    <location>
        <begin position="80"/>
        <end position="337"/>
    </location>
</feature>
<keyword evidence="3 5" id="KW-0822">Tryptophan biosynthesis</keyword>
<dbReference type="InterPro" id="IPR005940">
    <property type="entry name" value="Anthranilate_Pribosyl_Tfrase"/>
</dbReference>
<dbReference type="InterPro" id="IPR017459">
    <property type="entry name" value="Glycosyl_Trfase_fam3_N_dom"/>
</dbReference>
<dbReference type="AlphaFoldDB" id="A0A147EQ80"/>
<feature type="binding site" evidence="5">
    <location>
        <begin position="94"/>
        <end position="97"/>
    </location>
    <ligand>
        <name>5-phospho-alpha-D-ribose 1-diphosphate</name>
        <dbReference type="ChEBI" id="CHEBI:58017"/>
    </ligand>
</feature>
<comment type="catalytic activity">
    <reaction evidence="5">
        <text>N-(5-phospho-beta-D-ribosyl)anthranilate + diphosphate = 5-phospho-alpha-D-ribose 1-diphosphate + anthranilate</text>
        <dbReference type="Rhea" id="RHEA:11768"/>
        <dbReference type="ChEBI" id="CHEBI:16567"/>
        <dbReference type="ChEBI" id="CHEBI:18277"/>
        <dbReference type="ChEBI" id="CHEBI:33019"/>
        <dbReference type="ChEBI" id="CHEBI:58017"/>
        <dbReference type="EC" id="2.4.2.18"/>
    </reaction>
</comment>
<evidence type="ECO:0000256" key="3">
    <source>
        <dbReference type="ARBA" id="ARBA00022822"/>
    </source>
</evidence>
<dbReference type="NCBIfam" id="TIGR01245">
    <property type="entry name" value="trpD"/>
    <property type="match status" value="1"/>
</dbReference>
<dbReference type="InterPro" id="IPR000312">
    <property type="entry name" value="Glycosyl_Trfase_fam3"/>
</dbReference>
<feature type="binding site" evidence="5">
    <location>
        <position position="229"/>
    </location>
    <ligand>
        <name>Mg(2+)</name>
        <dbReference type="ChEBI" id="CHEBI:18420"/>
        <label>2</label>
    </ligand>
</feature>
<dbReference type="PATRIC" id="fig|1079994.3.peg.802"/>
<name>A0A147EQ80_9MICO</name>
<dbReference type="InterPro" id="IPR036320">
    <property type="entry name" value="Glycosyl_Trfase_fam3_N_dom_sf"/>
</dbReference>
<evidence type="ECO:0000256" key="4">
    <source>
        <dbReference type="ARBA" id="ARBA00023141"/>
    </source>
</evidence>
<protein>
    <recommendedName>
        <fullName evidence="5">Anthranilate phosphoribosyltransferase</fullName>
        <ecNumber evidence="5">2.4.2.18</ecNumber>
    </recommendedName>
</protein>
<evidence type="ECO:0000256" key="5">
    <source>
        <dbReference type="HAMAP-Rule" id="MF_00211"/>
    </source>
</evidence>
<feature type="binding site" evidence="5">
    <location>
        <position position="115"/>
    </location>
    <ligand>
        <name>anthranilate</name>
        <dbReference type="ChEBI" id="CHEBI:16567"/>
        <label>1</label>
    </ligand>
</feature>
<comment type="pathway">
    <text evidence="5">Amino-acid biosynthesis; L-tryptophan biosynthesis; L-tryptophan from chorismate: step 2/5.</text>
</comment>
<accession>A0A147EQ80</accession>
<comment type="caution">
    <text evidence="5">Lacks conserved residue(s) required for the propagation of feature annotation.</text>
</comment>
<keyword evidence="5" id="KW-0460">Magnesium</keyword>
<feature type="binding site" evidence="5">
    <location>
        <position position="96"/>
    </location>
    <ligand>
        <name>Mg(2+)</name>
        <dbReference type="ChEBI" id="CHEBI:18420"/>
        <label>1</label>
    </ligand>
</feature>
<comment type="cofactor">
    <cofactor evidence="5">
        <name>Mg(2+)</name>
        <dbReference type="ChEBI" id="CHEBI:18420"/>
    </cofactor>
    <text evidence="5">Binds 2 magnesium ions per monomer.</text>
</comment>
<dbReference type="HAMAP" id="MF_00211">
    <property type="entry name" value="TrpD"/>
    <property type="match status" value="1"/>
</dbReference>
<keyword evidence="5" id="KW-0028">Amino-acid biosynthesis</keyword>
<evidence type="ECO:0000256" key="1">
    <source>
        <dbReference type="ARBA" id="ARBA00022676"/>
    </source>
</evidence>
<feature type="binding site" evidence="5">
    <location>
        <position position="84"/>
    </location>
    <ligand>
        <name>anthranilate</name>
        <dbReference type="ChEBI" id="CHEBI:16567"/>
        <label>1</label>
    </ligand>
</feature>
<keyword evidence="1 5" id="KW-0328">Glycosyltransferase</keyword>
<comment type="caution">
    <text evidence="8">The sequence shown here is derived from an EMBL/GenBank/DDBJ whole genome shotgun (WGS) entry which is preliminary data.</text>
</comment>
<dbReference type="PANTHER" id="PTHR43285:SF2">
    <property type="entry name" value="ANTHRANILATE PHOSPHORIBOSYLTRANSFERASE"/>
    <property type="match status" value="1"/>
</dbReference>
<dbReference type="Gene3D" id="3.40.1030.10">
    <property type="entry name" value="Nucleoside phosphorylase/phosphoribosyltransferase catalytic domain"/>
    <property type="match status" value="1"/>
</dbReference>
<feature type="binding site" evidence="5">
    <location>
        <position position="170"/>
    </location>
    <ligand>
        <name>anthranilate</name>
        <dbReference type="ChEBI" id="CHEBI:16567"/>
        <label>2</label>
    </ligand>
</feature>
<evidence type="ECO:0000313" key="9">
    <source>
        <dbReference type="Proteomes" id="UP000070810"/>
    </source>
</evidence>
<feature type="domain" description="Glycosyl transferase family 3 N-terminal" evidence="7">
    <location>
        <begin position="10"/>
        <end position="69"/>
    </location>
</feature>
<organism evidence="8 9">
    <name type="scientific">Leucobacter chromiiresistens</name>
    <dbReference type="NCBI Taxonomy" id="1079994"/>
    <lineage>
        <taxon>Bacteria</taxon>
        <taxon>Bacillati</taxon>
        <taxon>Actinomycetota</taxon>
        <taxon>Actinomycetes</taxon>
        <taxon>Micrococcales</taxon>
        <taxon>Microbacteriaceae</taxon>
        <taxon>Leucobacter</taxon>
    </lineage>
</organism>
<feature type="binding site" evidence="5">
    <location>
        <begin position="87"/>
        <end position="88"/>
    </location>
    <ligand>
        <name>5-phospho-alpha-D-ribose 1-diphosphate</name>
        <dbReference type="ChEBI" id="CHEBI:58017"/>
    </ligand>
</feature>
<dbReference type="RefSeq" id="WP_058593283.1">
    <property type="nucleotide sequence ID" value="NZ_LDRK01000018.1"/>
</dbReference>